<evidence type="ECO:0000313" key="13">
    <source>
        <dbReference type="Proteomes" id="UP001107961"/>
    </source>
</evidence>
<dbReference type="SMART" id="SM00487">
    <property type="entry name" value="DEXDc"/>
    <property type="match status" value="1"/>
</dbReference>
<dbReference type="InterPro" id="IPR000629">
    <property type="entry name" value="RNA-helicase_DEAD-box_CS"/>
</dbReference>
<dbReference type="SUPFAM" id="SSF52540">
    <property type="entry name" value="P-loop containing nucleoside triphosphate hydrolases"/>
    <property type="match status" value="1"/>
</dbReference>
<dbReference type="InterPro" id="IPR001650">
    <property type="entry name" value="Helicase_C-like"/>
</dbReference>
<dbReference type="EMBL" id="JAJVKT010000009">
    <property type="protein sequence ID" value="MCE7508746.1"/>
    <property type="molecule type" value="Genomic_DNA"/>
</dbReference>
<feature type="compositionally biased region" description="Basic residues" evidence="8">
    <location>
        <begin position="397"/>
        <end position="406"/>
    </location>
</feature>
<dbReference type="GO" id="GO:0005524">
    <property type="term" value="F:ATP binding"/>
    <property type="evidence" value="ECO:0007669"/>
    <property type="project" value="UniProtKB-KW"/>
</dbReference>
<feature type="compositionally biased region" description="Basic residues" evidence="8">
    <location>
        <begin position="418"/>
        <end position="431"/>
    </location>
</feature>
<dbReference type="GO" id="GO:0005829">
    <property type="term" value="C:cytosol"/>
    <property type="evidence" value="ECO:0007669"/>
    <property type="project" value="TreeGrafter"/>
</dbReference>
<dbReference type="InterPro" id="IPR044742">
    <property type="entry name" value="DEAD/DEAH_RhlB"/>
</dbReference>
<name>A0A9Q3W505_9GAMM</name>
<feature type="compositionally biased region" description="Basic residues" evidence="8">
    <location>
        <begin position="443"/>
        <end position="452"/>
    </location>
</feature>
<dbReference type="PROSITE" id="PS51192">
    <property type="entry name" value="HELICASE_ATP_BIND_1"/>
    <property type="match status" value="1"/>
</dbReference>
<evidence type="ECO:0000259" key="11">
    <source>
        <dbReference type="PROSITE" id="PS51195"/>
    </source>
</evidence>
<dbReference type="AlphaFoldDB" id="A0A9Q3W505"/>
<evidence type="ECO:0000256" key="4">
    <source>
        <dbReference type="ARBA" id="ARBA00022840"/>
    </source>
</evidence>
<feature type="compositionally biased region" description="Low complexity" evidence="8">
    <location>
        <begin position="407"/>
        <end position="417"/>
    </location>
</feature>
<dbReference type="GO" id="GO:0003676">
    <property type="term" value="F:nucleic acid binding"/>
    <property type="evidence" value="ECO:0007669"/>
    <property type="project" value="InterPro"/>
</dbReference>
<evidence type="ECO:0000256" key="3">
    <source>
        <dbReference type="ARBA" id="ARBA00022806"/>
    </source>
</evidence>
<dbReference type="InterPro" id="IPR027417">
    <property type="entry name" value="P-loop_NTPase"/>
</dbReference>
<feature type="domain" description="Helicase C-terminal" evidence="10">
    <location>
        <begin position="234"/>
        <end position="385"/>
    </location>
</feature>
<evidence type="ECO:0000256" key="5">
    <source>
        <dbReference type="ARBA" id="ARBA00038437"/>
    </source>
</evidence>
<keyword evidence="3 7" id="KW-0347">Helicase</keyword>
<sequence length="452" mass="49423">MTGFAELGLHERLLKGIEACSMETPTEVQSEAIPQALAGHDLRVTARTGSGKTAAFALPLLQHLLLEPKPLAGTRALILSPTRELASQLQKQVQALAGFTFIQSEVVTGGEDFKVQAARIRKNPEILVGTPGRLLEHLEAGNLALADLAVLVIDEADRMLDLGFGEDVSRLAAACPEQRHTWLFSATPGDANMERLVRGVLREPRVLALHTVREIHHGIRQQVITADDAAHKERLTQWLLAHETYAKAMVFTNTRVQADRLGGVLRATARNKVYVLHGEKAQKERKQAMDRLRNGDVDILVATDVAARGLDVSGLDLVINFDMPRSGDDYVHRIGRTGRLGGEGVAVSLVSASEWNLMASIQRYLDQQFEFRIIEPLKARYQGPKKRRADGRAVGSKSKKLKRKAAAKSGVKGTKAAKGAKKAANPRRKAKPAAQELKGGHATLKRKPRSQD</sequence>
<dbReference type="PANTHER" id="PTHR47959:SF3">
    <property type="entry name" value="ATP-DEPENDENT RNA HELICASE SRMB"/>
    <property type="match status" value="1"/>
</dbReference>
<dbReference type="PROSITE" id="PS00039">
    <property type="entry name" value="DEAD_ATP_HELICASE"/>
    <property type="match status" value="1"/>
</dbReference>
<feature type="short sequence motif" description="Q motif" evidence="6">
    <location>
        <begin position="2"/>
        <end position="30"/>
    </location>
</feature>
<keyword evidence="13" id="KW-1185">Reference proteome</keyword>
<dbReference type="InterPro" id="IPR011545">
    <property type="entry name" value="DEAD/DEAH_box_helicase_dom"/>
</dbReference>
<dbReference type="KEGG" id="axe:P40_02090"/>
<dbReference type="InterPro" id="IPR050079">
    <property type="entry name" value="DEAD_box_RNA_helicase"/>
</dbReference>
<dbReference type="InterPro" id="IPR014014">
    <property type="entry name" value="RNA_helicase_DEAD_Q_motif"/>
</dbReference>
<accession>A0A9Q3W505</accession>
<dbReference type="PROSITE" id="PS51195">
    <property type="entry name" value="Q_MOTIF"/>
    <property type="match status" value="1"/>
</dbReference>
<reference evidence="12" key="1">
    <citation type="submission" date="2022-01" db="EMBL/GenBank/DDBJ databases">
        <authorList>
            <person name="Karlyshev A.V."/>
            <person name="Jaspars M."/>
        </authorList>
    </citation>
    <scope>NUCLEOTIDE SEQUENCE</scope>
    <source>
        <strain evidence="12">AGSA3-2</strain>
    </source>
</reference>
<evidence type="ECO:0000259" key="9">
    <source>
        <dbReference type="PROSITE" id="PS51192"/>
    </source>
</evidence>
<organism evidence="12 13">
    <name type="scientific">Alloalcanivorax xenomutans</name>
    <dbReference type="NCBI Taxonomy" id="1094342"/>
    <lineage>
        <taxon>Bacteria</taxon>
        <taxon>Pseudomonadati</taxon>
        <taxon>Pseudomonadota</taxon>
        <taxon>Gammaproteobacteria</taxon>
        <taxon>Oceanospirillales</taxon>
        <taxon>Alcanivoracaceae</taxon>
        <taxon>Alloalcanivorax</taxon>
    </lineage>
</organism>
<keyword evidence="2 7" id="KW-0378">Hydrolase</keyword>
<feature type="domain" description="DEAD-box RNA helicase Q" evidence="11">
    <location>
        <begin position="2"/>
        <end position="30"/>
    </location>
</feature>
<evidence type="ECO:0000256" key="1">
    <source>
        <dbReference type="ARBA" id="ARBA00022741"/>
    </source>
</evidence>
<evidence type="ECO:0000256" key="2">
    <source>
        <dbReference type="ARBA" id="ARBA00022801"/>
    </source>
</evidence>
<proteinExistence type="inferred from homology"/>
<protein>
    <submittedName>
        <fullName evidence="12">DEAD/DEAH box helicase</fullName>
    </submittedName>
</protein>
<dbReference type="RefSeq" id="WP_080530318.1">
    <property type="nucleotide sequence ID" value="NZ_CP012331.1"/>
</dbReference>
<dbReference type="Gene3D" id="3.40.50.300">
    <property type="entry name" value="P-loop containing nucleotide triphosphate hydrolases"/>
    <property type="match status" value="2"/>
</dbReference>
<dbReference type="Pfam" id="PF00271">
    <property type="entry name" value="Helicase_C"/>
    <property type="match status" value="1"/>
</dbReference>
<evidence type="ECO:0000256" key="7">
    <source>
        <dbReference type="RuleBase" id="RU000492"/>
    </source>
</evidence>
<evidence type="ECO:0000256" key="6">
    <source>
        <dbReference type="PROSITE-ProRule" id="PRU00552"/>
    </source>
</evidence>
<keyword evidence="1 7" id="KW-0547">Nucleotide-binding</keyword>
<feature type="region of interest" description="Disordered" evidence="8">
    <location>
        <begin position="382"/>
        <end position="452"/>
    </location>
</feature>
<dbReference type="SMART" id="SM00490">
    <property type="entry name" value="HELICc"/>
    <property type="match status" value="1"/>
</dbReference>
<comment type="caution">
    <text evidence="12">The sequence shown here is derived from an EMBL/GenBank/DDBJ whole genome shotgun (WGS) entry which is preliminary data.</text>
</comment>
<evidence type="ECO:0000313" key="12">
    <source>
        <dbReference type="EMBL" id="MCE7508746.1"/>
    </source>
</evidence>
<dbReference type="Pfam" id="PF00270">
    <property type="entry name" value="DEAD"/>
    <property type="match status" value="1"/>
</dbReference>
<dbReference type="PROSITE" id="PS51194">
    <property type="entry name" value="HELICASE_CTER"/>
    <property type="match status" value="1"/>
</dbReference>
<evidence type="ECO:0000256" key="8">
    <source>
        <dbReference type="SAM" id="MobiDB-lite"/>
    </source>
</evidence>
<evidence type="ECO:0000259" key="10">
    <source>
        <dbReference type="PROSITE" id="PS51194"/>
    </source>
</evidence>
<dbReference type="GO" id="GO:0016787">
    <property type="term" value="F:hydrolase activity"/>
    <property type="evidence" value="ECO:0007669"/>
    <property type="project" value="UniProtKB-KW"/>
</dbReference>
<dbReference type="Proteomes" id="UP001107961">
    <property type="component" value="Unassembled WGS sequence"/>
</dbReference>
<dbReference type="PANTHER" id="PTHR47959">
    <property type="entry name" value="ATP-DEPENDENT RNA HELICASE RHLE-RELATED"/>
    <property type="match status" value="1"/>
</dbReference>
<dbReference type="GO" id="GO:0003724">
    <property type="term" value="F:RNA helicase activity"/>
    <property type="evidence" value="ECO:0007669"/>
    <property type="project" value="InterPro"/>
</dbReference>
<dbReference type="InterPro" id="IPR014001">
    <property type="entry name" value="Helicase_ATP-bd"/>
</dbReference>
<feature type="domain" description="Helicase ATP-binding" evidence="9">
    <location>
        <begin position="33"/>
        <end position="206"/>
    </location>
</feature>
<gene>
    <name evidence="12" type="ORF">LZG35_08865</name>
</gene>
<comment type="similarity">
    <text evidence="5 7">Belongs to the DEAD box helicase family.</text>
</comment>
<dbReference type="CDD" id="cd00268">
    <property type="entry name" value="DEADc"/>
    <property type="match status" value="1"/>
</dbReference>
<keyword evidence="4 7" id="KW-0067">ATP-binding</keyword>
<dbReference type="CDD" id="cd18787">
    <property type="entry name" value="SF2_C_DEAD"/>
    <property type="match status" value="1"/>
</dbReference>